<dbReference type="InterPro" id="IPR001881">
    <property type="entry name" value="EGF-like_Ca-bd_dom"/>
</dbReference>
<dbReference type="SUPFAM" id="SSF57196">
    <property type="entry name" value="EGF/Laminin"/>
    <property type="match status" value="3"/>
</dbReference>
<evidence type="ECO:0000256" key="1">
    <source>
        <dbReference type="ARBA" id="ARBA00006373"/>
    </source>
</evidence>
<evidence type="ECO:0000256" key="6">
    <source>
        <dbReference type="ARBA" id="ARBA00023180"/>
    </source>
</evidence>
<dbReference type="PANTHER" id="PTHR12916:SF4">
    <property type="entry name" value="UNINFLATABLE, ISOFORM C"/>
    <property type="match status" value="1"/>
</dbReference>
<keyword evidence="2 7" id="KW-0245">EGF-like domain</keyword>
<name>A0A6P8HD45_ACTTE</name>
<keyword evidence="3" id="KW-0732">Signal</keyword>
<evidence type="ECO:0000256" key="5">
    <source>
        <dbReference type="ARBA" id="ARBA00023157"/>
    </source>
</evidence>
<organism evidence="9 10">
    <name type="scientific">Actinia tenebrosa</name>
    <name type="common">Australian red waratah sea anemone</name>
    <dbReference type="NCBI Taxonomy" id="6105"/>
    <lineage>
        <taxon>Eukaryota</taxon>
        <taxon>Metazoa</taxon>
        <taxon>Cnidaria</taxon>
        <taxon>Anthozoa</taxon>
        <taxon>Hexacorallia</taxon>
        <taxon>Actiniaria</taxon>
        <taxon>Actiniidae</taxon>
        <taxon>Actinia</taxon>
    </lineage>
</organism>
<dbReference type="PRINTS" id="PR00010">
    <property type="entry name" value="EGFBLOOD"/>
</dbReference>
<dbReference type="PROSITE" id="PS50026">
    <property type="entry name" value="EGF_3"/>
    <property type="match status" value="2"/>
</dbReference>
<evidence type="ECO:0000313" key="9">
    <source>
        <dbReference type="Proteomes" id="UP000515163"/>
    </source>
</evidence>
<dbReference type="KEGG" id="aten:116287900"/>
<feature type="domain" description="EGF-like" evidence="8">
    <location>
        <begin position="1"/>
        <end position="28"/>
    </location>
</feature>
<dbReference type="InterPro" id="IPR018097">
    <property type="entry name" value="EGF_Ca-bd_CS"/>
</dbReference>
<dbReference type="FunFam" id="2.10.25.10:FF:000472">
    <property type="entry name" value="Uncharacterized protein, isoform A"/>
    <property type="match status" value="1"/>
</dbReference>
<sequence>MSYGGMCTDQVNGYSCTCAAGYNGTRCENDIDECASNPCVNNGTCTDLVNDYLCACVPGNGGKNCATDIDECASNPCLNGGMCKRMKPMITHANVYPLTMGSSACIVVIIKNK</sequence>
<keyword evidence="4" id="KW-0677">Repeat</keyword>
<dbReference type="Pfam" id="PF12661">
    <property type="entry name" value="hEGF"/>
    <property type="match status" value="2"/>
</dbReference>
<dbReference type="PANTHER" id="PTHR12916">
    <property type="entry name" value="CYTOCHROME C OXIDASE POLYPEPTIDE VIC-2"/>
    <property type="match status" value="1"/>
</dbReference>
<reference evidence="10" key="1">
    <citation type="submission" date="2025-08" db="UniProtKB">
        <authorList>
            <consortium name="RefSeq"/>
        </authorList>
    </citation>
    <scope>IDENTIFICATION</scope>
    <source>
        <tissue evidence="10">Tentacle</tissue>
    </source>
</reference>
<feature type="disulfide bond" evidence="7">
    <location>
        <begin position="56"/>
        <end position="65"/>
    </location>
</feature>
<evidence type="ECO:0000256" key="2">
    <source>
        <dbReference type="ARBA" id="ARBA00022536"/>
    </source>
</evidence>
<gene>
    <name evidence="10" type="primary">LOC116287900</name>
</gene>
<dbReference type="PROSITE" id="PS01186">
    <property type="entry name" value="EGF_2"/>
    <property type="match status" value="1"/>
</dbReference>
<accession>A0A6P8HD45</accession>
<dbReference type="OrthoDB" id="5989315at2759"/>
<evidence type="ECO:0000256" key="3">
    <source>
        <dbReference type="ARBA" id="ARBA00022729"/>
    </source>
</evidence>
<dbReference type="GO" id="GO:0005509">
    <property type="term" value="F:calcium ion binding"/>
    <property type="evidence" value="ECO:0007669"/>
    <property type="project" value="InterPro"/>
</dbReference>
<keyword evidence="5 7" id="KW-1015">Disulfide bond</keyword>
<feature type="disulfide bond" evidence="7">
    <location>
        <begin position="18"/>
        <end position="27"/>
    </location>
</feature>
<comment type="similarity">
    <text evidence="1">Belongs to the EGF domain peptide family.</text>
</comment>
<comment type="caution">
    <text evidence="7">Lacks conserved residue(s) required for the propagation of feature annotation.</text>
</comment>
<dbReference type="GeneID" id="116287900"/>
<keyword evidence="9" id="KW-1185">Reference proteome</keyword>
<evidence type="ECO:0000259" key="8">
    <source>
        <dbReference type="PROSITE" id="PS50026"/>
    </source>
</evidence>
<dbReference type="InParanoid" id="A0A6P8HD45"/>
<proteinExistence type="inferred from homology"/>
<keyword evidence="6" id="KW-0325">Glycoprotein</keyword>
<dbReference type="PROSITE" id="PS00010">
    <property type="entry name" value="ASX_HYDROXYL"/>
    <property type="match status" value="2"/>
</dbReference>
<dbReference type="CDD" id="cd00054">
    <property type="entry name" value="EGF_CA"/>
    <property type="match status" value="2"/>
</dbReference>
<dbReference type="SMART" id="SM00181">
    <property type="entry name" value="EGF"/>
    <property type="match status" value="2"/>
</dbReference>
<evidence type="ECO:0000256" key="7">
    <source>
        <dbReference type="PROSITE-ProRule" id="PRU00076"/>
    </source>
</evidence>
<dbReference type="RefSeq" id="XP_031550465.1">
    <property type="nucleotide sequence ID" value="XM_031694605.1"/>
</dbReference>
<dbReference type="PROSITE" id="PS00022">
    <property type="entry name" value="EGF_1"/>
    <property type="match status" value="2"/>
</dbReference>
<evidence type="ECO:0000256" key="4">
    <source>
        <dbReference type="ARBA" id="ARBA00022737"/>
    </source>
</evidence>
<dbReference type="InterPro" id="IPR000152">
    <property type="entry name" value="EGF-type_Asp/Asn_hydroxyl_site"/>
</dbReference>
<dbReference type="PROSITE" id="PS01187">
    <property type="entry name" value="EGF_CA"/>
    <property type="match status" value="1"/>
</dbReference>
<evidence type="ECO:0000313" key="10">
    <source>
        <dbReference type="RefSeq" id="XP_031550465.1"/>
    </source>
</evidence>
<dbReference type="InterPro" id="IPR013032">
    <property type="entry name" value="EGF-like_CS"/>
</dbReference>
<feature type="domain" description="EGF-like" evidence="8">
    <location>
        <begin position="30"/>
        <end position="66"/>
    </location>
</feature>
<dbReference type="Gene3D" id="2.10.25.10">
    <property type="entry name" value="Laminin"/>
    <property type="match status" value="3"/>
</dbReference>
<dbReference type="Proteomes" id="UP000515163">
    <property type="component" value="Unplaced"/>
</dbReference>
<dbReference type="AlphaFoldDB" id="A0A6P8HD45"/>
<dbReference type="SMART" id="SM00179">
    <property type="entry name" value="EGF_CA"/>
    <property type="match status" value="2"/>
</dbReference>
<dbReference type="InterPro" id="IPR000742">
    <property type="entry name" value="EGF"/>
</dbReference>
<protein>
    <submittedName>
        <fullName evidence="10">Fibropellin-3-like</fullName>
    </submittedName>
</protein>